<evidence type="ECO:0000256" key="7">
    <source>
        <dbReference type="HAMAP-Rule" id="MF_03188"/>
    </source>
</evidence>
<dbReference type="GO" id="GO:0005634">
    <property type="term" value="C:nucleus"/>
    <property type="evidence" value="ECO:0007669"/>
    <property type="project" value="UniProtKB-SubCell"/>
</dbReference>
<accession>A0A3Q2Q0D2</accession>
<dbReference type="FunFam" id="3.40.50.150:FF:000172">
    <property type="entry name" value="EEF1A lysine methyltransferase 2"/>
    <property type="match status" value="1"/>
</dbReference>
<keyword evidence="3 7" id="KW-0808">Transferase</keyword>
<dbReference type="Pfam" id="PF13847">
    <property type="entry name" value="Methyltransf_31"/>
    <property type="match status" value="1"/>
</dbReference>
<evidence type="ECO:0000256" key="4">
    <source>
        <dbReference type="ARBA" id="ARBA00022691"/>
    </source>
</evidence>
<dbReference type="GeneTree" id="ENSGT00390000013399"/>
<evidence type="ECO:0000256" key="1">
    <source>
        <dbReference type="ARBA" id="ARBA00022490"/>
    </source>
</evidence>
<evidence type="ECO:0000256" key="3">
    <source>
        <dbReference type="ARBA" id="ARBA00022679"/>
    </source>
</evidence>
<dbReference type="PANTHER" id="PTHR12843">
    <property type="entry name" value="PROTEIN-LYSINE N-METHYLTRANSFERASE METTL10"/>
    <property type="match status" value="1"/>
</dbReference>
<keyword evidence="1 7" id="KW-0963">Cytoplasm</keyword>
<comment type="function">
    <text evidence="7">Protein-lysine methyltransferase that selectively catalyzes the trimethylation of EEF1A at 'Lys-318'.</text>
</comment>
<dbReference type="InterPro" id="IPR026635">
    <property type="entry name" value="Efm4/METTL10"/>
</dbReference>
<comment type="similarity">
    <text evidence="7">Belongs to the class I-like SAM-binding methyltransferase superfamily. EFM4 family.</text>
</comment>
<evidence type="ECO:0000256" key="6">
    <source>
        <dbReference type="ARBA" id="ARBA00049497"/>
    </source>
</evidence>
<keyword evidence="4 7" id="KW-0949">S-adenosyl-L-methionine</keyword>
<dbReference type="GO" id="GO:0005737">
    <property type="term" value="C:cytoplasm"/>
    <property type="evidence" value="ECO:0007669"/>
    <property type="project" value="UniProtKB-SubCell"/>
</dbReference>
<dbReference type="EC" id="2.1.1.-" evidence="7"/>
<keyword evidence="5 7" id="KW-0539">Nucleus</keyword>
<organism evidence="9 10">
    <name type="scientific">Fundulus heteroclitus</name>
    <name type="common">Killifish</name>
    <name type="synonym">Mummichog</name>
    <dbReference type="NCBI Taxonomy" id="8078"/>
    <lineage>
        <taxon>Eukaryota</taxon>
        <taxon>Metazoa</taxon>
        <taxon>Chordata</taxon>
        <taxon>Craniata</taxon>
        <taxon>Vertebrata</taxon>
        <taxon>Euteleostomi</taxon>
        <taxon>Actinopterygii</taxon>
        <taxon>Neopterygii</taxon>
        <taxon>Teleostei</taxon>
        <taxon>Neoteleostei</taxon>
        <taxon>Acanthomorphata</taxon>
        <taxon>Ovalentaria</taxon>
        <taxon>Atherinomorphae</taxon>
        <taxon>Cyprinodontiformes</taxon>
        <taxon>Fundulidae</taxon>
        <taxon>Fundulus</taxon>
    </lineage>
</organism>
<comment type="catalytic activity">
    <reaction evidence="6">
        <text>L-lysyl-[protein] + 3 S-adenosyl-L-methionine = N(6),N(6),N(6)-trimethyl-L-lysyl-[protein] + 3 S-adenosyl-L-homocysteine + 3 H(+)</text>
        <dbReference type="Rhea" id="RHEA:54192"/>
        <dbReference type="Rhea" id="RHEA-COMP:9752"/>
        <dbReference type="Rhea" id="RHEA-COMP:13826"/>
        <dbReference type="ChEBI" id="CHEBI:15378"/>
        <dbReference type="ChEBI" id="CHEBI:29969"/>
        <dbReference type="ChEBI" id="CHEBI:57856"/>
        <dbReference type="ChEBI" id="CHEBI:59789"/>
        <dbReference type="ChEBI" id="CHEBI:61961"/>
    </reaction>
    <physiologicalReaction direction="left-to-right" evidence="6">
        <dbReference type="Rhea" id="RHEA:54193"/>
    </physiologicalReaction>
</comment>
<evidence type="ECO:0000256" key="2">
    <source>
        <dbReference type="ARBA" id="ARBA00022603"/>
    </source>
</evidence>
<evidence type="ECO:0000256" key="5">
    <source>
        <dbReference type="ARBA" id="ARBA00023242"/>
    </source>
</evidence>
<dbReference type="AlphaFoldDB" id="A0A3Q2Q0D2"/>
<protein>
    <recommendedName>
        <fullName evidence="7">EEF1A lysine methyltransferase 2</fullName>
        <ecNumber evidence="7">2.1.1.-</ecNumber>
    </recommendedName>
    <alternativeName>
        <fullName evidence="7">Methyltransferase-like protein 10</fullName>
    </alternativeName>
    <alternativeName>
        <fullName evidence="7">Protein-lysine N-methyltransferase METTL10</fullName>
    </alternativeName>
</protein>
<evidence type="ECO:0000313" key="10">
    <source>
        <dbReference type="Proteomes" id="UP000265000"/>
    </source>
</evidence>
<dbReference type="InterPro" id="IPR025714">
    <property type="entry name" value="Methyltranfer_dom"/>
</dbReference>
<dbReference type="InterPro" id="IPR029063">
    <property type="entry name" value="SAM-dependent_MTases_sf"/>
</dbReference>
<dbReference type="Ensembl" id="ENSFHET00000034684.1">
    <property type="protein sequence ID" value="ENSFHEP00000019199.1"/>
    <property type="gene ID" value="ENSFHEG00000021112.1"/>
</dbReference>
<gene>
    <name evidence="7" type="primary">EEF1AKMT2</name>
    <name evidence="7" type="synonym">METTL10</name>
</gene>
<dbReference type="HAMAP" id="MF_03188">
    <property type="entry name" value="Methyltr_EFM4"/>
    <property type="match status" value="1"/>
</dbReference>
<reference evidence="9" key="1">
    <citation type="submission" date="2025-08" db="UniProtKB">
        <authorList>
            <consortium name="Ensembl"/>
        </authorList>
    </citation>
    <scope>IDENTIFICATION</scope>
</reference>
<dbReference type="CDD" id="cd02440">
    <property type="entry name" value="AdoMet_MTases"/>
    <property type="match status" value="1"/>
</dbReference>
<proteinExistence type="inferred from homology"/>
<dbReference type="PANTHER" id="PTHR12843:SF5">
    <property type="entry name" value="EEF1A LYSINE METHYLTRANSFERASE 2"/>
    <property type="match status" value="1"/>
</dbReference>
<dbReference type="Gene3D" id="3.40.50.150">
    <property type="entry name" value="Vaccinia Virus protein VP39"/>
    <property type="match status" value="1"/>
</dbReference>
<dbReference type="Proteomes" id="UP000265000">
    <property type="component" value="Unplaced"/>
</dbReference>
<dbReference type="STRING" id="8078.ENSFHEP00000019199"/>
<dbReference type="GO" id="GO:0016279">
    <property type="term" value="F:protein-lysine N-methyltransferase activity"/>
    <property type="evidence" value="ECO:0007669"/>
    <property type="project" value="UniProtKB-UniRule"/>
</dbReference>
<sequence>MPPCWKHPHQSRWPPRLQTPSFDALPCGKCRLWTASSSNRCCSMADASEGSRVCGNCSDPEEDECSDNDFETSKLGTKEYWEEAYQKELETFKDIGDVGEIWFGEESMSRVLRWMDKAKIPKDAAILDIGTGNGAFLVELANHGYRSLTGVDYSPASVELAQNVLQAEGLTDVTVKETDFLNCGGELGEFDVCIDKGTFDAISLNPDNNKECKKLYVHTLKEALKDNGFFAITSCNWTKEQLLERFCEGFEFVQELPTPSFQFGGKTGNSVAALIFKRVH</sequence>
<dbReference type="SUPFAM" id="SSF53335">
    <property type="entry name" value="S-adenosyl-L-methionine-dependent methyltransferases"/>
    <property type="match status" value="1"/>
</dbReference>
<comment type="subcellular location">
    <subcellularLocation>
        <location evidence="7">Cytoplasm</location>
    </subcellularLocation>
    <subcellularLocation>
        <location evidence="7">Nucleus</location>
    </subcellularLocation>
</comment>
<feature type="domain" description="Methyltransferase" evidence="8">
    <location>
        <begin position="122"/>
        <end position="257"/>
    </location>
</feature>
<keyword evidence="2 7" id="KW-0489">Methyltransferase</keyword>
<dbReference type="GO" id="GO:0032259">
    <property type="term" value="P:methylation"/>
    <property type="evidence" value="ECO:0007669"/>
    <property type="project" value="UniProtKB-KW"/>
</dbReference>
<keyword evidence="10" id="KW-1185">Reference proteome</keyword>
<evidence type="ECO:0000259" key="8">
    <source>
        <dbReference type="Pfam" id="PF13847"/>
    </source>
</evidence>
<name>A0A3Q2Q0D2_FUNHE</name>
<reference evidence="9" key="2">
    <citation type="submission" date="2025-09" db="UniProtKB">
        <authorList>
            <consortium name="Ensembl"/>
        </authorList>
    </citation>
    <scope>IDENTIFICATION</scope>
</reference>
<evidence type="ECO:0000313" key="9">
    <source>
        <dbReference type="Ensembl" id="ENSFHEP00000019199.1"/>
    </source>
</evidence>